<evidence type="ECO:0000313" key="1">
    <source>
        <dbReference type="EMBL" id="ORX50779.1"/>
    </source>
</evidence>
<protein>
    <submittedName>
        <fullName evidence="1">Uncharacterized protein</fullName>
    </submittedName>
</protein>
<reference evidence="1 2" key="2">
    <citation type="submission" date="2016-08" db="EMBL/GenBank/DDBJ databases">
        <title>Pervasive Adenine N6-methylation of Active Genes in Fungi.</title>
        <authorList>
            <consortium name="DOE Joint Genome Institute"/>
            <person name="Mondo S.J."/>
            <person name="Dannebaum R.O."/>
            <person name="Kuo R.C."/>
            <person name="Labutti K."/>
            <person name="Haridas S."/>
            <person name="Kuo A."/>
            <person name="Salamov A."/>
            <person name="Ahrendt S.R."/>
            <person name="Lipzen A."/>
            <person name="Sullivan W."/>
            <person name="Andreopoulos W.B."/>
            <person name="Clum A."/>
            <person name="Lindquist E."/>
            <person name="Daum C."/>
            <person name="Ramamoorthy G.K."/>
            <person name="Gryganskyi A."/>
            <person name="Culley D."/>
            <person name="Magnuson J.K."/>
            <person name="James T.Y."/>
            <person name="O'Malley M.A."/>
            <person name="Stajich J.E."/>
            <person name="Spatafora J.W."/>
            <person name="Visel A."/>
            <person name="Grigoriev I.V."/>
        </authorList>
    </citation>
    <scope>NUCLEOTIDE SEQUENCE [LARGE SCALE GENOMIC DNA]</scope>
    <source>
        <strain evidence="2">finn</strain>
    </source>
</reference>
<dbReference type="AlphaFoldDB" id="A0A1Y1V9X1"/>
<gene>
    <name evidence="1" type="ORF">BCR36DRAFT_583359</name>
</gene>
<sequence length="716" mass="81444">MYNGNITHSLDRNHSLSLFYSRRTPSKAKPIKKQSKFLLPTGENLSPIKDNVITPYNSTTTPILVHSLSDMSLKNDTNHLEPDDSPTPASRYSIIKPNVGKQNINNNNLQEKSLPLYPNSISQKLNNKSNINNKDEDFQNMLTLPKFQRRTARMAVVVSERKPVNLFTNQLKEEKNKINNTLELKNEISNNEKSKMNLDEQNTNLDNCPHSEGFLNSDGIWEDPTLSQSESRCLQTTMVDNIMKTNENYESVIDKNNNDKMLMWDFEEDNKFNDKENIIPDDYKGGILAEREWCDLGNDDDSIMEEYDDLSKSTLQKGKKQSNGMIKKSENQHVRYAFQEISINSMPEYQMNSTDCYSVYSNSSFGSACDSQFMNTPKKYFGSYKMNNSFSNSLTNNSNIDNNDSTPSFFNTLPLKTMKVNASSSSTNPKKIMNTKKIVYQLCGVPDINAVHKRSIAKSKGNIKIEKKGLEIDNPSFMNSSPIISKSSILSPSLLLSSPFVRNGFSSPLVQTNTNYYINPPRRKKIHLGDNQNNELITEKDTISTLVHQDIEDDTTPKPPKVKSLLSSSFDNNNLSSSECKSVPVAEKIASKENLKILESSQTNEKEEETVFFPHYHSKYHNQANDKKLDIEEKIIADETFLSQTSSMMSISPSTLSKINETHQSFLQLNQNLDIVAEEASANTSINLPRRNRISVEDKKKELLSRRKSRIKKYVF</sequence>
<keyword evidence="2" id="KW-1185">Reference proteome</keyword>
<evidence type="ECO:0000313" key="2">
    <source>
        <dbReference type="Proteomes" id="UP000193719"/>
    </source>
</evidence>
<comment type="caution">
    <text evidence="1">The sequence shown here is derived from an EMBL/GenBank/DDBJ whole genome shotgun (WGS) entry which is preliminary data.</text>
</comment>
<accession>A0A1Y1V9X1</accession>
<dbReference type="EMBL" id="MCFH01000020">
    <property type="protein sequence ID" value="ORX50779.1"/>
    <property type="molecule type" value="Genomic_DNA"/>
</dbReference>
<reference evidence="1 2" key="1">
    <citation type="submission" date="2016-08" db="EMBL/GenBank/DDBJ databases">
        <title>Genomes of anaerobic fungi encode conserved fungal cellulosomes for biomass hydrolysis.</title>
        <authorList>
            <consortium name="DOE Joint Genome Institute"/>
            <person name="Haitjema C.H."/>
            <person name="Gilmore S.P."/>
            <person name="Henske J.K."/>
            <person name="Solomon K.V."/>
            <person name="De Groot R."/>
            <person name="Kuo A."/>
            <person name="Mondo S.J."/>
            <person name="Salamov A.A."/>
            <person name="Labutti K."/>
            <person name="Zhao Z."/>
            <person name="Chiniquy J."/>
            <person name="Barry K."/>
            <person name="Brewer H.M."/>
            <person name="Purvine S.O."/>
            <person name="Wright A.T."/>
            <person name="Boxma B."/>
            <person name="Van Alen T."/>
            <person name="Hackstein J.H."/>
            <person name="Baker S.E."/>
            <person name="Grigoriev I.V."/>
            <person name="O'Malley M.A."/>
        </authorList>
    </citation>
    <scope>NUCLEOTIDE SEQUENCE [LARGE SCALE GENOMIC DNA]</scope>
    <source>
        <strain evidence="2">finn</strain>
    </source>
</reference>
<dbReference type="OrthoDB" id="2149639at2759"/>
<organism evidence="1 2">
    <name type="scientific">Piromyces finnis</name>
    <dbReference type="NCBI Taxonomy" id="1754191"/>
    <lineage>
        <taxon>Eukaryota</taxon>
        <taxon>Fungi</taxon>
        <taxon>Fungi incertae sedis</taxon>
        <taxon>Chytridiomycota</taxon>
        <taxon>Chytridiomycota incertae sedis</taxon>
        <taxon>Neocallimastigomycetes</taxon>
        <taxon>Neocallimastigales</taxon>
        <taxon>Neocallimastigaceae</taxon>
        <taxon>Piromyces</taxon>
    </lineage>
</organism>
<name>A0A1Y1V9X1_9FUNG</name>
<dbReference type="Proteomes" id="UP000193719">
    <property type="component" value="Unassembled WGS sequence"/>
</dbReference>
<proteinExistence type="predicted"/>